<keyword evidence="2" id="KW-0378">Hydrolase</keyword>
<dbReference type="GO" id="GO:0016787">
    <property type="term" value="F:hydrolase activity"/>
    <property type="evidence" value="ECO:0007669"/>
    <property type="project" value="UniProtKB-KW"/>
</dbReference>
<proteinExistence type="predicted"/>
<keyword evidence="2" id="KW-0012">Acyltransferase</keyword>
<evidence type="ECO:0000313" key="2">
    <source>
        <dbReference type="EMBL" id="AGA25202.1"/>
    </source>
</evidence>
<accession>L0D7I1</accession>
<dbReference type="GO" id="GO:0016746">
    <property type="term" value="F:acyltransferase activity"/>
    <property type="evidence" value="ECO:0007669"/>
    <property type="project" value="UniProtKB-KW"/>
</dbReference>
<keyword evidence="2" id="KW-0808">Transferase</keyword>
<dbReference type="Proteomes" id="UP000010798">
    <property type="component" value="Chromosome"/>
</dbReference>
<organism evidence="2 3">
    <name type="scientific">Singulisphaera acidiphila (strain ATCC BAA-1392 / DSM 18658 / VKM B-2454 / MOB10)</name>
    <dbReference type="NCBI Taxonomy" id="886293"/>
    <lineage>
        <taxon>Bacteria</taxon>
        <taxon>Pseudomonadati</taxon>
        <taxon>Planctomycetota</taxon>
        <taxon>Planctomycetia</taxon>
        <taxon>Isosphaerales</taxon>
        <taxon>Isosphaeraceae</taxon>
        <taxon>Singulisphaera</taxon>
    </lineage>
</organism>
<dbReference type="AlphaFoldDB" id="L0D7I1"/>
<evidence type="ECO:0000259" key="1">
    <source>
        <dbReference type="Pfam" id="PF00561"/>
    </source>
</evidence>
<dbReference type="OrthoDB" id="9775557at2"/>
<protein>
    <submittedName>
        <fullName evidence="2">Putative hydrolase or acyltransferase of alpha/beta superfamily</fullName>
    </submittedName>
</protein>
<dbReference type="KEGG" id="saci:Sinac_0793"/>
<dbReference type="InterPro" id="IPR050471">
    <property type="entry name" value="AB_hydrolase"/>
</dbReference>
<dbReference type="PRINTS" id="PR00111">
    <property type="entry name" value="ABHYDROLASE"/>
</dbReference>
<dbReference type="PANTHER" id="PTHR43433:SF5">
    <property type="entry name" value="AB HYDROLASE-1 DOMAIN-CONTAINING PROTEIN"/>
    <property type="match status" value="1"/>
</dbReference>
<dbReference type="Pfam" id="PF00561">
    <property type="entry name" value="Abhydrolase_1"/>
    <property type="match status" value="1"/>
</dbReference>
<name>L0D7I1_SINAD</name>
<dbReference type="STRING" id="886293.Sinac_0793"/>
<dbReference type="Gene3D" id="3.40.50.1820">
    <property type="entry name" value="alpha/beta hydrolase"/>
    <property type="match status" value="1"/>
</dbReference>
<dbReference type="eggNOG" id="COG2021">
    <property type="taxonomic scope" value="Bacteria"/>
</dbReference>
<sequence>MRIAARHRGGWLFSSQIDEARQHQIRINGEWVDVVQMGQGDPLVLVPGLAGGWKLLAPLASQLARHYQVTIPGLRGDRFPMGNSCVSGLSDHAADLSQLIEQLGLERPSLFGVSFGGAIALELAVEQPHRIGALILQGVVPKFRTNLGTTIARRVLERFPLPTDNGFLNQFFNLLHGGKPEPGPLTDFVVERCWETDQGVMARRIGHLESFDVSDRLWRIDVPTLVLAGTRDSIVPPSRQRALAADIAGARYATLEGAGHIAFLSHREEVARQVRRFLREISHSHC</sequence>
<evidence type="ECO:0000313" key="3">
    <source>
        <dbReference type="Proteomes" id="UP000010798"/>
    </source>
</evidence>
<reference evidence="2 3" key="1">
    <citation type="submission" date="2012-02" db="EMBL/GenBank/DDBJ databases">
        <title>Complete sequence of chromosome of Singulisphaera acidiphila DSM 18658.</title>
        <authorList>
            <consortium name="US DOE Joint Genome Institute (JGI-PGF)"/>
            <person name="Lucas S."/>
            <person name="Copeland A."/>
            <person name="Lapidus A."/>
            <person name="Glavina del Rio T."/>
            <person name="Dalin E."/>
            <person name="Tice H."/>
            <person name="Bruce D."/>
            <person name="Goodwin L."/>
            <person name="Pitluck S."/>
            <person name="Peters L."/>
            <person name="Ovchinnikova G."/>
            <person name="Chertkov O."/>
            <person name="Kyrpides N."/>
            <person name="Mavromatis K."/>
            <person name="Ivanova N."/>
            <person name="Brettin T."/>
            <person name="Detter J.C."/>
            <person name="Han C."/>
            <person name="Larimer F."/>
            <person name="Land M."/>
            <person name="Hauser L."/>
            <person name="Markowitz V."/>
            <person name="Cheng J.-F."/>
            <person name="Hugenholtz P."/>
            <person name="Woyke T."/>
            <person name="Wu D."/>
            <person name="Tindall B."/>
            <person name="Pomrenke H."/>
            <person name="Brambilla E."/>
            <person name="Klenk H.-P."/>
            <person name="Eisen J.A."/>
        </authorList>
    </citation>
    <scope>NUCLEOTIDE SEQUENCE [LARGE SCALE GENOMIC DNA]</scope>
    <source>
        <strain evidence="3">ATCC BAA-1392 / DSM 18658 / VKM B-2454 / MOB10</strain>
    </source>
</reference>
<feature type="domain" description="AB hydrolase-1" evidence="1">
    <location>
        <begin position="42"/>
        <end position="266"/>
    </location>
</feature>
<keyword evidence="3" id="KW-1185">Reference proteome</keyword>
<dbReference type="PANTHER" id="PTHR43433">
    <property type="entry name" value="HYDROLASE, ALPHA/BETA FOLD FAMILY PROTEIN"/>
    <property type="match status" value="1"/>
</dbReference>
<dbReference type="SUPFAM" id="SSF53474">
    <property type="entry name" value="alpha/beta-Hydrolases"/>
    <property type="match status" value="1"/>
</dbReference>
<dbReference type="InterPro" id="IPR000073">
    <property type="entry name" value="AB_hydrolase_1"/>
</dbReference>
<gene>
    <name evidence="2" type="ordered locus">Sinac_0793</name>
</gene>
<dbReference type="EMBL" id="CP003364">
    <property type="protein sequence ID" value="AGA25202.1"/>
    <property type="molecule type" value="Genomic_DNA"/>
</dbReference>
<dbReference type="HOGENOM" id="CLU_020336_13_2_0"/>
<dbReference type="RefSeq" id="WP_015244382.1">
    <property type="nucleotide sequence ID" value="NC_019892.1"/>
</dbReference>
<dbReference type="InterPro" id="IPR029058">
    <property type="entry name" value="AB_hydrolase_fold"/>
</dbReference>